<dbReference type="EMBL" id="CP000697">
    <property type="protein sequence ID" value="ABQ29538.1"/>
    <property type="molecule type" value="Genomic_DNA"/>
</dbReference>
<dbReference type="InterPro" id="IPR039420">
    <property type="entry name" value="WalR-like"/>
</dbReference>
<dbReference type="SMART" id="SM00448">
    <property type="entry name" value="REC"/>
    <property type="match status" value="1"/>
</dbReference>
<feature type="domain" description="OmpR/PhoB-type" evidence="9">
    <location>
        <begin position="146"/>
        <end position="242"/>
    </location>
</feature>
<evidence type="ECO:0000256" key="2">
    <source>
        <dbReference type="ARBA" id="ARBA00023012"/>
    </source>
</evidence>
<keyword evidence="1 6" id="KW-0597">Phosphoprotein</keyword>
<dbReference type="AlphaFoldDB" id="A5FVA6"/>
<evidence type="ECO:0000256" key="5">
    <source>
        <dbReference type="ARBA" id="ARBA00023163"/>
    </source>
</evidence>
<keyword evidence="2" id="KW-0902">Two-component regulatory system</keyword>
<evidence type="ECO:0000256" key="1">
    <source>
        <dbReference type="ARBA" id="ARBA00022553"/>
    </source>
</evidence>
<dbReference type="eggNOG" id="COG0745">
    <property type="taxonomic scope" value="Bacteria"/>
</dbReference>
<dbReference type="GO" id="GO:0032993">
    <property type="term" value="C:protein-DNA complex"/>
    <property type="evidence" value="ECO:0007669"/>
    <property type="project" value="TreeGrafter"/>
</dbReference>
<feature type="modified residue" description="4-aspartylphosphate" evidence="6">
    <location>
        <position position="72"/>
    </location>
</feature>
<evidence type="ECO:0000256" key="3">
    <source>
        <dbReference type="ARBA" id="ARBA00023015"/>
    </source>
</evidence>
<dbReference type="KEGG" id="acr:Acry_0311"/>
<dbReference type="GO" id="GO:0000976">
    <property type="term" value="F:transcription cis-regulatory region binding"/>
    <property type="evidence" value="ECO:0007669"/>
    <property type="project" value="TreeGrafter"/>
</dbReference>
<dbReference type="SUPFAM" id="SSF52172">
    <property type="entry name" value="CheY-like"/>
    <property type="match status" value="1"/>
</dbReference>
<dbReference type="Pfam" id="PF00486">
    <property type="entry name" value="Trans_reg_C"/>
    <property type="match status" value="1"/>
</dbReference>
<dbReference type="PROSITE" id="PS50110">
    <property type="entry name" value="RESPONSE_REGULATORY"/>
    <property type="match status" value="1"/>
</dbReference>
<dbReference type="RefSeq" id="WP_011941438.1">
    <property type="nucleotide sequence ID" value="NC_009484.1"/>
</dbReference>
<dbReference type="Gene3D" id="3.40.50.2300">
    <property type="match status" value="1"/>
</dbReference>
<dbReference type="Proteomes" id="UP000000245">
    <property type="component" value="Chromosome"/>
</dbReference>
<feature type="domain" description="Response regulatory" evidence="8">
    <location>
        <begin position="19"/>
        <end position="137"/>
    </location>
</feature>
<keyword evidence="4 7" id="KW-0238">DNA-binding</keyword>
<keyword evidence="5" id="KW-0804">Transcription</keyword>
<dbReference type="FunFam" id="1.10.10.10:FF:000005">
    <property type="entry name" value="Two-component system response regulator"/>
    <property type="match status" value="1"/>
</dbReference>
<evidence type="ECO:0000256" key="6">
    <source>
        <dbReference type="PROSITE-ProRule" id="PRU00169"/>
    </source>
</evidence>
<dbReference type="InterPro" id="IPR036388">
    <property type="entry name" value="WH-like_DNA-bd_sf"/>
</dbReference>
<dbReference type="Pfam" id="PF00072">
    <property type="entry name" value="Response_reg"/>
    <property type="match status" value="1"/>
</dbReference>
<reference evidence="10 11" key="1">
    <citation type="submission" date="2007-05" db="EMBL/GenBank/DDBJ databases">
        <title>Complete sequence of chromosome of Acidiphilium cryptum JF-5.</title>
        <authorList>
            <consortium name="US DOE Joint Genome Institute"/>
            <person name="Copeland A."/>
            <person name="Lucas S."/>
            <person name="Lapidus A."/>
            <person name="Barry K."/>
            <person name="Detter J.C."/>
            <person name="Glavina del Rio T."/>
            <person name="Hammon N."/>
            <person name="Israni S."/>
            <person name="Dalin E."/>
            <person name="Tice H."/>
            <person name="Pitluck S."/>
            <person name="Sims D."/>
            <person name="Brettin T."/>
            <person name="Bruce D."/>
            <person name="Han C."/>
            <person name="Schmutz J."/>
            <person name="Larimer F."/>
            <person name="Land M."/>
            <person name="Hauser L."/>
            <person name="Kyrpides N."/>
            <person name="Kim E."/>
            <person name="Magnuson T."/>
            <person name="Richardson P."/>
        </authorList>
    </citation>
    <scope>NUCLEOTIDE SEQUENCE [LARGE SCALE GENOMIC DNA]</scope>
    <source>
        <strain evidence="10 11">JF-5</strain>
    </source>
</reference>
<dbReference type="GO" id="GO:0006355">
    <property type="term" value="P:regulation of DNA-templated transcription"/>
    <property type="evidence" value="ECO:0007669"/>
    <property type="project" value="InterPro"/>
</dbReference>
<feature type="DNA-binding region" description="OmpR/PhoB-type" evidence="7">
    <location>
        <begin position="146"/>
        <end position="242"/>
    </location>
</feature>
<dbReference type="STRING" id="349163.Acry_0311"/>
<gene>
    <name evidence="10" type="ordered locus">Acry_0311</name>
</gene>
<dbReference type="GO" id="GO:0000156">
    <property type="term" value="F:phosphorelay response regulator activity"/>
    <property type="evidence" value="ECO:0007669"/>
    <property type="project" value="TreeGrafter"/>
</dbReference>
<dbReference type="Gene3D" id="6.10.250.690">
    <property type="match status" value="1"/>
</dbReference>
<protein>
    <submittedName>
        <fullName evidence="10">Two component transcriptional regulator, winged helix family</fullName>
    </submittedName>
</protein>
<dbReference type="Gene3D" id="1.10.10.10">
    <property type="entry name" value="Winged helix-like DNA-binding domain superfamily/Winged helix DNA-binding domain"/>
    <property type="match status" value="1"/>
</dbReference>
<sequence>MILGFVHDRTDAMTQPCLAILLVEDDELTANLVRAALGAEGHLVAVAADGRDGLLRAAAGHEGRAWDLLIVDRMLPGLDGLALVRTLRGAGLSMPALFLTALSGIDDRVEGLRAGGDDYLVKPFAAAELAARVAALARRGEMRPSGPVLRVEDLELDRLTRAVTRAGRRIDLKPREYEVLEYLMRHAGRVVTRTMLLEDVWNFHFDPRTSVVESHVSRLRAKLGAGRELLHTVRGAGYRIGDPA</sequence>
<organism evidence="10 11">
    <name type="scientific">Acidiphilium cryptum (strain JF-5)</name>
    <dbReference type="NCBI Taxonomy" id="349163"/>
    <lineage>
        <taxon>Bacteria</taxon>
        <taxon>Pseudomonadati</taxon>
        <taxon>Pseudomonadota</taxon>
        <taxon>Alphaproteobacteria</taxon>
        <taxon>Acetobacterales</taxon>
        <taxon>Acidocellaceae</taxon>
        <taxon>Acidiphilium</taxon>
    </lineage>
</organism>
<dbReference type="InterPro" id="IPR001789">
    <property type="entry name" value="Sig_transdc_resp-reg_receiver"/>
</dbReference>
<evidence type="ECO:0000259" key="9">
    <source>
        <dbReference type="PROSITE" id="PS51755"/>
    </source>
</evidence>
<keyword evidence="11" id="KW-1185">Reference proteome</keyword>
<evidence type="ECO:0000256" key="4">
    <source>
        <dbReference type="ARBA" id="ARBA00023125"/>
    </source>
</evidence>
<evidence type="ECO:0000313" key="10">
    <source>
        <dbReference type="EMBL" id="ABQ29538.1"/>
    </source>
</evidence>
<dbReference type="InterPro" id="IPR001867">
    <property type="entry name" value="OmpR/PhoB-type_DNA-bd"/>
</dbReference>
<dbReference type="PROSITE" id="PS51755">
    <property type="entry name" value="OMPR_PHOB"/>
    <property type="match status" value="1"/>
</dbReference>
<dbReference type="PANTHER" id="PTHR48111">
    <property type="entry name" value="REGULATOR OF RPOS"/>
    <property type="match status" value="1"/>
</dbReference>
<evidence type="ECO:0000259" key="8">
    <source>
        <dbReference type="PROSITE" id="PS50110"/>
    </source>
</evidence>
<accession>A5FVA6</accession>
<evidence type="ECO:0000313" key="11">
    <source>
        <dbReference type="Proteomes" id="UP000000245"/>
    </source>
</evidence>
<dbReference type="PANTHER" id="PTHR48111:SF76">
    <property type="entry name" value="TWO-COMPONENT RESPONSE REGULATOR"/>
    <property type="match status" value="1"/>
</dbReference>
<proteinExistence type="predicted"/>
<keyword evidence="3" id="KW-0805">Transcription regulation</keyword>
<dbReference type="GO" id="GO:0005829">
    <property type="term" value="C:cytosol"/>
    <property type="evidence" value="ECO:0007669"/>
    <property type="project" value="TreeGrafter"/>
</dbReference>
<dbReference type="CDD" id="cd00383">
    <property type="entry name" value="trans_reg_C"/>
    <property type="match status" value="1"/>
</dbReference>
<name>A5FVA6_ACICJ</name>
<dbReference type="InterPro" id="IPR011006">
    <property type="entry name" value="CheY-like_superfamily"/>
</dbReference>
<evidence type="ECO:0000256" key="7">
    <source>
        <dbReference type="PROSITE-ProRule" id="PRU01091"/>
    </source>
</evidence>
<dbReference type="HOGENOM" id="CLU_000445_30_1_5"/>
<dbReference type="SMART" id="SM00862">
    <property type="entry name" value="Trans_reg_C"/>
    <property type="match status" value="1"/>
</dbReference>